<dbReference type="Proteomes" id="UP001412067">
    <property type="component" value="Unassembled WGS sequence"/>
</dbReference>
<organism evidence="1 2">
    <name type="scientific">Platanthera guangdongensis</name>
    <dbReference type="NCBI Taxonomy" id="2320717"/>
    <lineage>
        <taxon>Eukaryota</taxon>
        <taxon>Viridiplantae</taxon>
        <taxon>Streptophyta</taxon>
        <taxon>Embryophyta</taxon>
        <taxon>Tracheophyta</taxon>
        <taxon>Spermatophyta</taxon>
        <taxon>Magnoliopsida</taxon>
        <taxon>Liliopsida</taxon>
        <taxon>Asparagales</taxon>
        <taxon>Orchidaceae</taxon>
        <taxon>Orchidoideae</taxon>
        <taxon>Orchideae</taxon>
        <taxon>Orchidinae</taxon>
        <taxon>Platanthera</taxon>
    </lineage>
</organism>
<proteinExistence type="predicted"/>
<evidence type="ECO:0000313" key="1">
    <source>
        <dbReference type="EMBL" id="KAK8962624.1"/>
    </source>
</evidence>
<dbReference type="EMBL" id="JBBWWR010000008">
    <property type="protein sequence ID" value="KAK8962624.1"/>
    <property type="molecule type" value="Genomic_DNA"/>
</dbReference>
<protein>
    <submittedName>
        <fullName evidence="1">Uncharacterized protein</fullName>
    </submittedName>
</protein>
<evidence type="ECO:0000313" key="2">
    <source>
        <dbReference type="Proteomes" id="UP001412067"/>
    </source>
</evidence>
<name>A0ABR2MEN0_9ASPA</name>
<reference evidence="1 2" key="1">
    <citation type="journal article" date="2022" name="Nat. Plants">
        <title>Genomes of leafy and leafless Platanthera orchids illuminate the evolution of mycoheterotrophy.</title>
        <authorList>
            <person name="Li M.H."/>
            <person name="Liu K.W."/>
            <person name="Li Z."/>
            <person name="Lu H.C."/>
            <person name="Ye Q.L."/>
            <person name="Zhang D."/>
            <person name="Wang J.Y."/>
            <person name="Li Y.F."/>
            <person name="Zhong Z.M."/>
            <person name="Liu X."/>
            <person name="Yu X."/>
            <person name="Liu D.K."/>
            <person name="Tu X.D."/>
            <person name="Liu B."/>
            <person name="Hao Y."/>
            <person name="Liao X.Y."/>
            <person name="Jiang Y.T."/>
            <person name="Sun W.H."/>
            <person name="Chen J."/>
            <person name="Chen Y.Q."/>
            <person name="Ai Y."/>
            <person name="Zhai J.W."/>
            <person name="Wu S.S."/>
            <person name="Zhou Z."/>
            <person name="Hsiao Y.Y."/>
            <person name="Wu W.L."/>
            <person name="Chen Y.Y."/>
            <person name="Lin Y.F."/>
            <person name="Hsu J.L."/>
            <person name="Li C.Y."/>
            <person name="Wang Z.W."/>
            <person name="Zhao X."/>
            <person name="Zhong W.Y."/>
            <person name="Ma X.K."/>
            <person name="Ma L."/>
            <person name="Huang J."/>
            <person name="Chen G.Z."/>
            <person name="Huang M.Z."/>
            <person name="Huang L."/>
            <person name="Peng D.H."/>
            <person name="Luo Y.B."/>
            <person name="Zou S.Q."/>
            <person name="Chen S.P."/>
            <person name="Lan S."/>
            <person name="Tsai W.C."/>
            <person name="Van de Peer Y."/>
            <person name="Liu Z.J."/>
        </authorList>
    </citation>
    <scope>NUCLEOTIDE SEQUENCE [LARGE SCALE GENOMIC DNA]</scope>
    <source>
        <strain evidence="1">Lor288</strain>
    </source>
</reference>
<comment type="caution">
    <text evidence="1">The sequence shown here is derived from an EMBL/GenBank/DDBJ whole genome shotgun (WGS) entry which is preliminary data.</text>
</comment>
<sequence length="56" mass="6574">MQVDDTLNLFNELQALQQSVAAKTKTLHDACDRLYTIIYFDNNKLIKKIYKLKILD</sequence>
<gene>
    <name evidence="1" type="ORF">KSP40_PGU016616</name>
</gene>
<accession>A0ABR2MEN0</accession>
<keyword evidence="2" id="KW-1185">Reference proteome</keyword>